<evidence type="ECO:0000313" key="2">
    <source>
        <dbReference type="EMBL" id="CRH00190.1"/>
    </source>
</evidence>
<accession>A0A1J1H9B5</accession>
<organism evidence="2 3">
    <name type="scientific">Plasmodium relictum</name>
    <dbReference type="NCBI Taxonomy" id="85471"/>
    <lineage>
        <taxon>Eukaryota</taxon>
        <taxon>Sar</taxon>
        <taxon>Alveolata</taxon>
        <taxon>Apicomplexa</taxon>
        <taxon>Aconoidasida</taxon>
        <taxon>Haemosporida</taxon>
        <taxon>Plasmodiidae</taxon>
        <taxon>Plasmodium</taxon>
        <taxon>Plasmodium (Haemamoeba)</taxon>
    </lineage>
</organism>
<feature type="transmembrane region" description="Helical" evidence="1">
    <location>
        <begin position="7"/>
        <end position="27"/>
    </location>
</feature>
<reference evidence="2 3" key="1">
    <citation type="submission" date="2015-04" db="EMBL/GenBank/DDBJ databases">
        <authorList>
            <consortium name="Pathogen Informatics"/>
        </authorList>
    </citation>
    <scope>NUCLEOTIDE SEQUENCE [LARGE SCALE GENOMIC DNA]</scope>
    <source>
        <strain evidence="2 3">SGS1</strain>
    </source>
</reference>
<dbReference type="Proteomes" id="UP000220158">
    <property type="component" value="Chromosome 9"/>
</dbReference>
<protein>
    <submittedName>
        <fullName evidence="2">Uncharacterized protein</fullName>
    </submittedName>
</protein>
<sequence length="643" mass="77556">MKMDICYFFYSIYIIIMVIFKDEYVLMKSNLKENNFFITKFYNNKLSKIFQKEDYHFFRLIFLKFLIKVKFLNKYNTLDDIVKTLEKIKFGVNQKSDNIYMTLYDELKDISLKQYKDLHEKNQIDIEIEKLTLNSIHKKTLLSLVPFSEKQIFNSNDSYKKTHLILDILYVSIITSYQVLDEATKRDMLMLMYQNTINQWMSLNFLRKIMKYKLSLNKDKILLYISLKRKNGIETTTEEEIKNIETAFKNILNDFIYKLYPKYIGNGDSAFIINDLTKVYIPELKVIGYQTKKEYKLYHFENNKKYFFSNYFKIDENKNKMIIQILLSHSYESEEKIQDKYDIYFTIEYIYNILINYFHYNDNFLSYEDLSFYSSKYIFGDQKNNKSEEEEKKYEDLSLHMFLKINKKIKFTYSSVQKALLKNTKHISYLYNIHFYGACVKYKHTDMIKLIGQFGEGIDNNLINNVIIKMKPNEIIAHVKIYSKKKEKNDLHYVSTKEIKNQLNNSNYFYVIYYLVDSTREIPKPVNCKACRYQKYHYITLLIAAVVPSLIIFILFYIIYYFKITKNKNSKNTCLKNFSRTYPRLFYVKTSSNHYIRLNRKYRKKLSSKHARSVLKNGFKNNYKTYYSKKFSKSLSSKNSIIS</sequence>
<evidence type="ECO:0000313" key="3">
    <source>
        <dbReference type="Proteomes" id="UP000220158"/>
    </source>
</evidence>
<keyword evidence="1" id="KW-0472">Membrane</keyword>
<name>A0A1J1H9B5_PLARL</name>
<feature type="transmembrane region" description="Helical" evidence="1">
    <location>
        <begin position="536"/>
        <end position="562"/>
    </location>
</feature>
<keyword evidence="1" id="KW-1133">Transmembrane helix</keyword>
<dbReference type="GeneID" id="39736305"/>
<dbReference type="KEGG" id="prel:PRELSG_0929300"/>
<proteinExistence type="predicted"/>
<keyword evidence="1" id="KW-0812">Transmembrane</keyword>
<keyword evidence="3" id="KW-1185">Reference proteome</keyword>
<dbReference type="VEuPathDB" id="PlasmoDB:PRELSG_0929300"/>
<dbReference type="RefSeq" id="XP_028533194.1">
    <property type="nucleotide sequence ID" value="XM_028676735.1"/>
</dbReference>
<gene>
    <name evidence="2" type="ORF">PRELSG_0929300</name>
</gene>
<dbReference type="AlphaFoldDB" id="A0A1J1H9B5"/>
<dbReference type="OrthoDB" id="377340at2759"/>
<evidence type="ECO:0000256" key="1">
    <source>
        <dbReference type="SAM" id="Phobius"/>
    </source>
</evidence>
<dbReference type="EMBL" id="LN835304">
    <property type="protein sequence ID" value="CRH00190.1"/>
    <property type="molecule type" value="Genomic_DNA"/>
</dbReference>